<evidence type="ECO:0000313" key="5">
    <source>
        <dbReference type="EMBL" id="CAK8680324.1"/>
    </source>
</evidence>
<dbReference type="SUPFAM" id="SSF54928">
    <property type="entry name" value="RNA-binding domain, RBD"/>
    <property type="match status" value="1"/>
</dbReference>
<feature type="compositionally biased region" description="Gly residues" evidence="3">
    <location>
        <begin position="86"/>
        <end position="146"/>
    </location>
</feature>
<dbReference type="InterPro" id="IPR012677">
    <property type="entry name" value="Nucleotide-bd_a/b_plait_sf"/>
</dbReference>
<dbReference type="PANTHER" id="PTHR48027">
    <property type="entry name" value="HETEROGENEOUS NUCLEAR RIBONUCLEOPROTEIN 87F-RELATED"/>
    <property type="match status" value="1"/>
</dbReference>
<dbReference type="InterPro" id="IPR052462">
    <property type="entry name" value="SLIRP/GR-RBP-like"/>
</dbReference>
<evidence type="ECO:0000256" key="2">
    <source>
        <dbReference type="PROSITE-ProRule" id="PRU00176"/>
    </source>
</evidence>
<dbReference type="PROSITE" id="PS50102">
    <property type="entry name" value="RRM"/>
    <property type="match status" value="1"/>
</dbReference>
<dbReference type="InterPro" id="IPR000504">
    <property type="entry name" value="RRM_dom"/>
</dbReference>
<evidence type="ECO:0000259" key="4">
    <source>
        <dbReference type="PROSITE" id="PS50102"/>
    </source>
</evidence>
<dbReference type="Gene3D" id="3.30.70.330">
    <property type="match status" value="1"/>
</dbReference>
<evidence type="ECO:0000313" key="6">
    <source>
        <dbReference type="Proteomes" id="UP001642483"/>
    </source>
</evidence>
<name>A0ABP0FKZ9_CLALP</name>
<evidence type="ECO:0000256" key="1">
    <source>
        <dbReference type="ARBA" id="ARBA00022884"/>
    </source>
</evidence>
<reference evidence="5 6" key="1">
    <citation type="submission" date="2024-02" db="EMBL/GenBank/DDBJ databases">
        <authorList>
            <person name="Daric V."/>
            <person name="Darras S."/>
        </authorList>
    </citation>
    <scope>NUCLEOTIDE SEQUENCE [LARGE SCALE GENOMIC DNA]</scope>
</reference>
<comment type="caution">
    <text evidence="5">The sequence shown here is derived from an EMBL/GenBank/DDBJ whole genome shotgun (WGS) entry which is preliminary data.</text>
</comment>
<evidence type="ECO:0000256" key="3">
    <source>
        <dbReference type="SAM" id="MobiDB-lite"/>
    </source>
</evidence>
<dbReference type="PRINTS" id="PR01228">
    <property type="entry name" value="EGGSHELL"/>
</dbReference>
<feature type="domain" description="RRM" evidence="4">
    <location>
        <begin position="5"/>
        <end position="83"/>
    </location>
</feature>
<accession>A0ABP0FKZ9</accession>
<gene>
    <name evidence="5" type="ORF">CVLEPA_LOCUS10588</name>
</gene>
<dbReference type="InterPro" id="IPR035979">
    <property type="entry name" value="RBD_domain_sf"/>
</dbReference>
<dbReference type="Pfam" id="PF00076">
    <property type="entry name" value="RRM_1"/>
    <property type="match status" value="1"/>
</dbReference>
<feature type="region of interest" description="Disordered" evidence="3">
    <location>
        <begin position="77"/>
        <end position="155"/>
    </location>
</feature>
<dbReference type="SMART" id="SM00360">
    <property type="entry name" value="RRM"/>
    <property type="match status" value="1"/>
</dbReference>
<protein>
    <recommendedName>
        <fullName evidence="4">RRM domain-containing protein</fullName>
    </recommendedName>
</protein>
<keyword evidence="1 2" id="KW-0694">RNA-binding</keyword>
<dbReference type="EMBL" id="CAWYQH010000068">
    <property type="protein sequence ID" value="CAK8680324.1"/>
    <property type="molecule type" value="Genomic_DNA"/>
</dbReference>
<proteinExistence type="predicted"/>
<dbReference type="Proteomes" id="UP001642483">
    <property type="component" value="Unassembled WGS sequence"/>
</dbReference>
<organism evidence="5 6">
    <name type="scientific">Clavelina lepadiformis</name>
    <name type="common">Light-bulb sea squirt</name>
    <name type="synonym">Ascidia lepadiformis</name>
    <dbReference type="NCBI Taxonomy" id="159417"/>
    <lineage>
        <taxon>Eukaryota</taxon>
        <taxon>Metazoa</taxon>
        <taxon>Chordata</taxon>
        <taxon>Tunicata</taxon>
        <taxon>Ascidiacea</taxon>
        <taxon>Aplousobranchia</taxon>
        <taxon>Clavelinidae</taxon>
        <taxon>Clavelina</taxon>
    </lineage>
</organism>
<keyword evidence="6" id="KW-1185">Reference proteome</keyword>
<sequence>MSEQCKVFLGNLSYDANEDEVMDLFGKNFSVVDVAIIKDRDTGRPRGFGFVTFSSPDEAQSAIKEFNGTDFMGRDLTIREAESRKGGGGGGGRGGYGRGGGGGRHGGGGYGGRGGDYGGDGYGGGGGGSYGGGRSYGGGSGGGGGYGRDRYSDRY</sequence>